<comment type="caution">
    <text evidence="3">The sequence shown here is derived from an EMBL/GenBank/DDBJ whole genome shotgun (WGS) entry which is preliminary data.</text>
</comment>
<protein>
    <submittedName>
        <fullName evidence="3">Serine hydrolase</fullName>
    </submittedName>
</protein>
<dbReference type="AlphaFoldDB" id="A0A549T265"/>
<dbReference type="InterPro" id="IPR012338">
    <property type="entry name" value="Beta-lactam/transpept-like"/>
</dbReference>
<evidence type="ECO:0000313" key="3">
    <source>
        <dbReference type="EMBL" id="TRL35960.1"/>
    </source>
</evidence>
<feature type="domain" description="Beta-lactamase-related" evidence="2">
    <location>
        <begin position="231"/>
        <end position="492"/>
    </location>
</feature>
<dbReference type="Gene3D" id="3.40.710.10">
    <property type="entry name" value="DD-peptidase/beta-lactamase superfamily"/>
    <property type="match status" value="1"/>
</dbReference>
<dbReference type="PANTHER" id="PTHR43283">
    <property type="entry name" value="BETA-LACTAMASE-RELATED"/>
    <property type="match status" value="1"/>
</dbReference>
<accession>A0A549T265</accession>
<evidence type="ECO:0000313" key="4">
    <source>
        <dbReference type="Proteomes" id="UP000316801"/>
    </source>
</evidence>
<dbReference type="Pfam" id="PF00144">
    <property type="entry name" value="Beta-lactamase"/>
    <property type="match status" value="1"/>
</dbReference>
<organism evidence="3 4">
    <name type="scientific">Rhizobium straminoryzae</name>
    <dbReference type="NCBI Taxonomy" id="1387186"/>
    <lineage>
        <taxon>Bacteria</taxon>
        <taxon>Pseudomonadati</taxon>
        <taxon>Pseudomonadota</taxon>
        <taxon>Alphaproteobacteria</taxon>
        <taxon>Hyphomicrobiales</taxon>
        <taxon>Rhizobiaceae</taxon>
        <taxon>Rhizobium/Agrobacterium group</taxon>
        <taxon>Rhizobium</taxon>
    </lineage>
</organism>
<name>A0A549T265_9HYPH</name>
<dbReference type="InterPro" id="IPR050789">
    <property type="entry name" value="Diverse_Enzym_Activities"/>
</dbReference>
<keyword evidence="1" id="KW-0812">Transmembrane</keyword>
<feature type="transmembrane region" description="Helical" evidence="1">
    <location>
        <begin position="75"/>
        <end position="95"/>
    </location>
</feature>
<dbReference type="Proteomes" id="UP000316801">
    <property type="component" value="Unassembled WGS sequence"/>
</dbReference>
<sequence>MGGALRGALLLSAGCKTGGSAALRQQLPLCLPQNSLFCDVVKIRKTSVALIGNFATFYSDFLISGPWNMRRIRKFFVFIIAVIVFGSFGITGWLIFSPPDLLLVATGYAAQMVCANVFIAKRDADAVIATDVKFALSDAVKRMRINVDTGRQRVEVAYMGLFARRRARYEEGRGCTLDSTEGVGSRAAAISLPPKPSNALWPAGDGVQLSDDKRLLAVLNDPALQGPGMRAIVVVHDGHIVGETYGAGFAPSTPLLGWSMTKTVNAALVGLVIKDGKLSLDQKSLFSQWANDARKDISVADLMSMTSGLKWSEEGNFPDTYILEDLAEDAAAFARDRPLVALPGTKFNYSSGSSVLLARLWQDAVGADAQAFPQERLFKPLGMTSAVLETDPSGTFLGEAHLYANARDWARFGEFLRLNGAWNGEQLLPSDFVDYMRSPVQASDEGHGPAYGRGQLWLGPGQGFPLPDDAFMMQGHLRQVIAIIPSLKLVILRMGLTREDIGFSNAKLLHAIVAALRRS</sequence>
<keyword evidence="3" id="KW-0378">Hydrolase</keyword>
<dbReference type="RefSeq" id="WP_143126796.1">
    <property type="nucleotide sequence ID" value="NZ_VJMG01000059.1"/>
</dbReference>
<keyword evidence="4" id="KW-1185">Reference proteome</keyword>
<dbReference type="InterPro" id="IPR001466">
    <property type="entry name" value="Beta-lactam-related"/>
</dbReference>
<evidence type="ECO:0000256" key="1">
    <source>
        <dbReference type="SAM" id="Phobius"/>
    </source>
</evidence>
<dbReference type="EMBL" id="VJMG01000059">
    <property type="protein sequence ID" value="TRL35960.1"/>
    <property type="molecule type" value="Genomic_DNA"/>
</dbReference>
<gene>
    <name evidence="3" type="ORF">FNA46_19065</name>
</gene>
<keyword evidence="1" id="KW-1133">Transmembrane helix</keyword>
<dbReference type="SUPFAM" id="SSF56601">
    <property type="entry name" value="beta-lactamase/transpeptidase-like"/>
    <property type="match status" value="1"/>
</dbReference>
<keyword evidence="1" id="KW-0472">Membrane</keyword>
<dbReference type="PANTHER" id="PTHR43283:SF7">
    <property type="entry name" value="BETA-LACTAMASE-RELATED DOMAIN-CONTAINING PROTEIN"/>
    <property type="match status" value="1"/>
</dbReference>
<reference evidence="3 4" key="1">
    <citation type="submission" date="2019-07" db="EMBL/GenBank/DDBJ databases">
        <title>Ln-dependent methylotrophs.</title>
        <authorList>
            <person name="Tani A."/>
        </authorList>
    </citation>
    <scope>NUCLEOTIDE SEQUENCE [LARGE SCALE GENOMIC DNA]</scope>
    <source>
        <strain evidence="3 4">SM12</strain>
    </source>
</reference>
<evidence type="ECO:0000259" key="2">
    <source>
        <dbReference type="Pfam" id="PF00144"/>
    </source>
</evidence>
<dbReference type="GO" id="GO:0016787">
    <property type="term" value="F:hydrolase activity"/>
    <property type="evidence" value="ECO:0007669"/>
    <property type="project" value="UniProtKB-KW"/>
</dbReference>
<proteinExistence type="predicted"/>